<sequence length="343" mass="37302">MRKTVIVSLIAPFVRHALRTGWSDEALTDLCVRHGIHRAAFDDLTARVPQAGASAVLGEICAQCGDENLGIHLAREADPSWMSIPGILGMNLASVREAFELGSYYGRRLNPTAPGVGIHKSDDGLLHIIHSRDPHEASWPRQFVEADVATVLVLVRRFTGVDIKAVCVSFPHAAPADVGPHVALFGTTDIRFEAPFAGLALPASILDIRHQNADPGLAAYLRHHADALIEKIGGDDIGHAVRQSLRAELERGAQASLGGAARTLKMTSRTLQRRLADAGVRFGALLEQVRCEMAIDLLQRPCADFQDIAERVGFSDARSLRRALKRRTGRTPSALRRHDDRSA</sequence>
<evidence type="ECO:0000256" key="1">
    <source>
        <dbReference type="ARBA" id="ARBA00023015"/>
    </source>
</evidence>
<comment type="caution">
    <text evidence="5">The sequence shown here is derived from an EMBL/GenBank/DDBJ whole genome shotgun (WGS) entry which is preliminary data.</text>
</comment>
<dbReference type="PANTHER" id="PTHR47894:SF1">
    <property type="entry name" value="HTH-TYPE TRANSCRIPTIONAL REGULATOR VQSM"/>
    <property type="match status" value="1"/>
</dbReference>
<dbReference type="SMART" id="SM00342">
    <property type="entry name" value="HTH_ARAC"/>
    <property type="match status" value="1"/>
</dbReference>
<dbReference type="InterPro" id="IPR009057">
    <property type="entry name" value="Homeodomain-like_sf"/>
</dbReference>
<evidence type="ECO:0000259" key="4">
    <source>
        <dbReference type="PROSITE" id="PS01124"/>
    </source>
</evidence>
<keyword evidence="2" id="KW-0238">DNA-binding</keyword>
<organism evidence="5 6">
    <name type="scientific">Polyangium mundeleinium</name>
    <dbReference type="NCBI Taxonomy" id="2995306"/>
    <lineage>
        <taxon>Bacteria</taxon>
        <taxon>Pseudomonadati</taxon>
        <taxon>Myxococcota</taxon>
        <taxon>Polyangia</taxon>
        <taxon>Polyangiales</taxon>
        <taxon>Polyangiaceae</taxon>
        <taxon>Polyangium</taxon>
    </lineage>
</organism>
<accession>A0ABT5EUJ6</accession>
<evidence type="ECO:0000313" key="5">
    <source>
        <dbReference type="EMBL" id="MDC0744431.1"/>
    </source>
</evidence>
<dbReference type="Gene3D" id="1.10.10.60">
    <property type="entry name" value="Homeodomain-like"/>
    <property type="match status" value="1"/>
</dbReference>
<protein>
    <submittedName>
        <fullName evidence="5">AraC family transcriptional regulator ligand-binding domain-containing protein</fullName>
    </submittedName>
</protein>
<proteinExistence type="predicted"/>
<keyword evidence="1" id="KW-0805">Transcription regulation</keyword>
<dbReference type="PROSITE" id="PS01124">
    <property type="entry name" value="HTH_ARAC_FAMILY_2"/>
    <property type="match status" value="1"/>
</dbReference>
<evidence type="ECO:0000256" key="2">
    <source>
        <dbReference type="ARBA" id="ARBA00023125"/>
    </source>
</evidence>
<dbReference type="Proteomes" id="UP001221411">
    <property type="component" value="Unassembled WGS sequence"/>
</dbReference>
<dbReference type="RefSeq" id="WP_271920932.1">
    <property type="nucleotide sequence ID" value="NZ_JAQNDO010000001.1"/>
</dbReference>
<dbReference type="Pfam" id="PF12833">
    <property type="entry name" value="HTH_18"/>
    <property type="match status" value="1"/>
</dbReference>
<dbReference type="Pfam" id="PF12625">
    <property type="entry name" value="Arabinose_bd"/>
    <property type="match status" value="1"/>
</dbReference>
<name>A0ABT5EUJ6_9BACT</name>
<dbReference type="InterPro" id="IPR018060">
    <property type="entry name" value="HTH_AraC"/>
</dbReference>
<dbReference type="SUPFAM" id="SSF46689">
    <property type="entry name" value="Homeodomain-like"/>
    <property type="match status" value="1"/>
</dbReference>
<dbReference type="InterPro" id="IPR032687">
    <property type="entry name" value="AraC-type_N"/>
</dbReference>
<keyword evidence="6" id="KW-1185">Reference proteome</keyword>
<dbReference type="PANTHER" id="PTHR47894">
    <property type="entry name" value="HTH-TYPE TRANSCRIPTIONAL REGULATOR GADX"/>
    <property type="match status" value="1"/>
</dbReference>
<evidence type="ECO:0000256" key="3">
    <source>
        <dbReference type="ARBA" id="ARBA00023163"/>
    </source>
</evidence>
<feature type="domain" description="HTH araC/xylS-type" evidence="4">
    <location>
        <begin position="239"/>
        <end position="338"/>
    </location>
</feature>
<evidence type="ECO:0000313" key="6">
    <source>
        <dbReference type="Proteomes" id="UP001221411"/>
    </source>
</evidence>
<reference evidence="5 6" key="1">
    <citation type="submission" date="2022-11" db="EMBL/GenBank/DDBJ databases">
        <title>Minimal conservation of predation-associated metabolite biosynthetic gene clusters underscores biosynthetic potential of Myxococcota including descriptions for ten novel species: Archangium lansinium sp. nov., Myxococcus landrumus sp. nov., Nannocystis bai.</title>
        <authorList>
            <person name="Ahearne A."/>
            <person name="Stevens C."/>
            <person name="Dowd S."/>
        </authorList>
    </citation>
    <scope>NUCLEOTIDE SEQUENCE [LARGE SCALE GENOMIC DNA]</scope>
    <source>
        <strain evidence="5 6">RJM3</strain>
    </source>
</reference>
<keyword evidence="3" id="KW-0804">Transcription</keyword>
<gene>
    <name evidence="5" type="ORF">POL67_24075</name>
</gene>
<dbReference type="EMBL" id="JAQNDO010000001">
    <property type="protein sequence ID" value="MDC0744431.1"/>
    <property type="molecule type" value="Genomic_DNA"/>
</dbReference>